<protein>
    <submittedName>
        <fullName evidence="9">Cloroperoxidase</fullName>
    </submittedName>
</protein>
<dbReference type="AlphaFoldDB" id="A0A9P6H6I8"/>
<dbReference type="InterPro" id="IPR000028">
    <property type="entry name" value="Chloroperoxidase"/>
</dbReference>
<evidence type="ECO:0000256" key="3">
    <source>
        <dbReference type="ARBA" id="ARBA00022617"/>
    </source>
</evidence>
<name>A0A9P6H6I8_9AGAM</name>
<dbReference type="PANTHER" id="PTHR33577:SF9">
    <property type="entry name" value="PEROXIDASE STCC"/>
    <property type="match status" value="1"/>
</dbReference>
<dbReference type="PROSITE" id="PS51405">
    <property type="entry name" value="HEME_HALOPEROXIDASE"/>
    <property type="match status" value="1"/>
</dbReference>
<dbReference type="Gene3D" id="1.10.489.10">
    <property type="entry name" value="Chloroperoxidase-like"/>
    <property type="match status" value="1"/>
</dbReference>
<dbReference type="Pfam" id="PF01328">
    <property type="entry name" value="Peroxidase_2"/>
    <property type="match status" value="1"/>
</dbReference>
<evidence type="ECO:0000256" key="4">
    <source>
        <dbReference type="ARBA" id="ARBA00022723"/>
    </source>
</evidence>
<dbReference type="InterPro" id="IPR036851">
    <property type="entry name" value="Chloroperoxidase-like_sf"/>
</dbReference>
<feature type="domain" description="Heme haloperoxidase family profile" evidence="8">
    <location>
        <begin position="10"/>
        <end position="214"/>
    </location>
</feature>
<sequence>MSSNSTSTSTSHPFIVPNPSDLRSPCPALNALANHGYINRDGRNITVHALVEAMHEVYSLTKPLAYLLALAGVLLCGDGRTVDLHRLAKHNVIEHDASLSRQDTQPPNVYAPICADPILVSKLMRVSQNDFLVLSDLAVTRVIRESEALGGPLNPLRAEVGRAESALILQVFGGERLEVDKSVLCVWLVDGRLPESWQSPRGTVGIRTTVSVGRRIADVMDSIRNRERGRPSPLGPYHLTLFPLSRVLRSLMFGLTS</sequence>
<keyword evidence="4" id="KW-0479">Metal-binding</keyword>
<dbReference type="EMBL" id="WIUZ02000017">
    <property type="protein sequence ID" value="KAF9780107.1"/>
    <property type="molecule type" value="Genomic_DNA"/>
</dbReference>
<comment type="cofactor">
    <cofactor evidence="1">
        <name>heme b</name>
        <dbReference type="ChEBI" id="CHEBI:60344"/>
    </cofactor>
</comment>
<dbReference type="GO" id="GO:0046872">
    <property type="term" value="F:metal ion binding"/>
    <property type="evidence" value="ECO:0007669"/>
    <property type="project" value="UniProtKB-KW"/>
</dbReference>
<proteinExistence type="inferred from homology"/>
<accession>A0A9P6H6I8</accession>
<evidence type="ECO:0000313" key="10">
    <source>
        <dbReference type="Proteomes" id="UP000736335"/>
    </source>
</evidence>
<dbReference type="Proteomes" id="UP000736335">
    <property type="component" value="Unassembled WGS sequence"/>
</dbReference>
<evidence type="ECO:0000256" key="2">
    <source>
        <dbReference type="ARBA" id="ARBA00022559"/>
    </source>
</evidence>
<evidence type="ECO:0000256" key="7">
    <source>
        <dbReference type="ARBA" id="ARBA00025795"/>
    </source>
</evidence>
<keyword evidence="10" id="KW-1185">Reference proteome</keyword>
<reference evidence="9" key="1">
    <citation type="journal article" date="2020" name="Nat. Commun.">
        <title>Large-scale genome sequencing of mycorrhizal fungi provides insights into the early evolution of symbiotic traits.</title>
        <authorList>
            <person name="Miyauchi S."/>
            <person name="Kiss E."/>
            <person name="Kuo A."/>
            <person name="Drula E."/>
            <person name="Kohler A."/>
            <person name="Sanchez-Garcia M."/>
            <person name="Morin E."/>
            <person name="Andreopoulos B."/>
            <person name="Barry K.W."/>
            <person name="Bonito G."/>
            <person name="Buee M."/>
            <person name="Carver A."/>
            <person name="Chen C."/>
            <person name="Cichocki N."/>
            <person name="Clum A."/>
            <person name="Culley D."/>
            <person name="Crous P.W."/>
            <person name="Fauchery L."/>
            <person name="Girlanda M."/>
            <person name="Hayes R.D."/>
            <person name="Keri Z."/>
            <person name="LaButti K."/>
            <person name="Lipzen A."/>
            <person name="Lombard V."/>
            <person name="Magnuson J."/>
            <person name="Maillard F."/>
            <person name="Murat C."/>
            <person name="Nolan M."/>
            <person name="Ohm R.A."/>
            <person name="Pangilinan J."/>
            <person name="Pereira M.F."/>
            <person name="Perotto S."/>
            <person name="Peter M."/>
            <person name="Pfister S."/>
            <person name="Riley R."/>
            <person name="Sitrit Y."/>
            <person name="Stielow J.B."/>
            <person name="Szollosi G."/>
            <person name="Zifcakova L."/>
            <person name="Stursova M."/>
            <person name="Spatafora J.W."/>
            <person name="Tedersoo L."/>
            <person name="Vaario L.M."/>
            <person name="Yamada A."/>
            <person name="Yan M."/>
            <person name="Wang P."/>
            <person name="Xu J."/>
            <person name="Bruns T."/>
            <person name="Baldrian P."/>
            <person name="Vilgalys R."/>
            <person name="Dunand C."/>
            <person name="Henrissat B."/>
            <person name="Grigoriev I.V."/>
            <person name="Hibbett D."/>
            <person name="Nagy L.G."/>
            <person name="Martin F.M."/>
        </authorList>
    </citation>
    <scope>NUCLEOTIDE SEQUENCE</scope>
    <source>
        <strain evidence="9">UH-Tt-Lm1</strain>
    </source>
</reference>
<evidence type="ECO:0000256" key="5">
    <source>
        <dbReference type="ARBA" id="ARBA00023002"/>
    </source>
</evidence>
<keyword evidence="2" id="KW-0575">Peroxidase</keyword>
<dbReference type="OrthoDB" id="407298at2759"/>
<dbReference type="PANTHER" id="PTHR33577">
    <property type="entry name" value="STERIGMATOCYSTIN BIOSYNTHESIS PEROXIDASE STCC-RELATED"/>
    <property type="match status" value="1"/>
</dbReference>
<dbReference type="SUPFAM" id="SSF47571">
    <property type="entry name" value="Cloroperoxidase"/>
    <property type="match status" value="1"/>
</dbReference>
<keyword evidence="6" id="KW-0408">Iron</keyword>
<keyword evidence="3" id="KW-0349">Heme</keyword>
<reference evidence="9" key="2">
    <citation type="submission" date="2020-11" db="EMBL/GenBank/DDBJ databases">
        <authorList>
            <consortium name="DOE Joint Genome Institute"/>
            <person name="Kuo A."/>
            <person name="Miyauchi S."/>
            <person name="Kiss E."/>
            <person name="Drula E."/>
            <person name="Kohler A."/>
            <person name="Sanchez-Garcia M."/>
            <person name="Andreopoulos B."/>
            <person name="Barry K.W."/>
            <person name="Bonito G."/>
            <person name="Buee M."/>
            <person name="Carver A."/>
            <person name="Chen C."/>
            <person name="Cichocki N."/>
            <person name="Clum A."/>
            <person name="Culley D."/>
            <person name="Crous P.W."/>
            <person name="Fauchery L."/>
            <person name="Girlanda M."/>
            <person name="Hayes R."/>
            <person name="Keri Z."/>
            <person name="Labutti K."/>
            <person name="Lipzen A."/>
            <person name="Lombard V."/>
            <person name="Magnuson J."/>
            <person name="Maillard F."/>
            <person name="Morin E."/>
            <person name="Murat C."/>
            <person name="Nolan M."/>
            <person name="Ohm R."/>
            <person name="Pangilinan J."/>
            <person name="Pereira M."/>
            <person name="Perotto S."/>
            <person name="Peter M."/>
            <person name="Riley R."/>
            <person name="Sitrit Y."/>
            <person name="Stielow B."/>
            <person name="Szollosi G."/>
            <person name="Zifcakova L."/>
            <person name="Stursova M."/>
            <person name="Spatafora J.W."/>
            <person name="Tedersoo L."/>
            <person name="Vaario L.-M."/>
            <person name="Yamada A."/>
            <person name="Yan M."/>
            <person name="Wang P."/>
            <person name="Xu J."/>
            <person name="Bruns T."/>
            <person name="Baldrian P."/>
            <person name="Vilgalys R."/>
            <person name="Henrissat B."/>
            <person name="Grigoriev I.V."/>
            <person name="Hibbett D."/>
            <person name="Nagy L.G."/>
            <person name="Martin F.M."/>
        </authorList>
    </citation>
    <scope>NUCLEOTIDE SEQUENCE</scope>
    <source>
        <strain evidence="9">UH-Tt-Lm1</strain>
    </source>
</reference>
<gene>
    <name evidence="9" type="ORF">BJ322DRAFT_311450</name>
</gene>
<comment type="similarity">
    <text evidence="7">Belongs to the chloroperoxidase family.</text>
</comment>
<dbReference type="GO" id="GO:0004601">
    <property type="term" value="F:peroxidase activity"/>
    <property type="evidence" value="ECO:0007669"/>
    <property type="project" value="UniProtKB-KW"/>
</dbReference>
<evidence type="ECO:0000256" key="6">
    <source>
        <dbReference type="ARBA" id="ARBA00023004"/>
    </source>
</evidence>
<organism evidence="9 10">
    <name type="scientific">Thelephora terrestris</name>
    <dbReference type="NCBI Taxonomy" id="56493"/>
    <lineage>
        <taxon>Eukaryota</taxon>
        <taxon>Fungi</taxon>
        <taxon>Dikarya</taxon>
        <taxon>Basidiomycota</taxon>
        <taxon>Agaricomycotina</taxon>
        <taxon>Agaricomycetes</taxon>
        <taxon>Thelephorales</taxon>
        <taxon>Thelephoraceae</taxon>
        <taxon>Thelephora</taxon>
    </lineage>
</organism>
<comment type="caution">
    <text evidence="9">The sequence shown here is derived from an EMBL/GenBank/DDBJ whole genome shotgun (WGS) entry which is preliminary data.</text>
</comment>
<evidence type="ECO:0000256" key="1">
    <source>
        <dbReference type="ARBA" id="ARBA00001970"/>
    </source>
</evidence>
<evidence type="ECO:0000259" key="8">
    <source>
        <dbReference type="PROSITE" id="PS51405"/>
    </source>
</evidence>
<evidence type="ECO:0000313" key="9">
    <source>
        <dbReference type="EMBL" id="KAF9780107.1"/>
    </source>
</evidence>
<keyword evidence="5" id="KW-0560">Oxidoreductase</keyword>